<evidence type="ECO:0000313" key="2">
    <source>
        <dbReference type="EMBL" id="JAD52671.1"/>
    </source>
</evidence>
<reference evidence="2" key="1">
    <citation type="submission" date="2014-09" db="EMBL/GenBank/DDBJ databases">
        <authorList>
            <person name="Magalhaes I.L.F."/>
            <person name="Oliveira U."/>
            <person name="Santos F.R."/>
            <person name="Vidigal T.H.D.A."/>
            <person name="Brescovit A.D."/>
            <person name="Santos A.J."/>
        </authorList>
    </citation>
    <scope>NUCLEOTIDE SEQUENCE</scope>
    <source>
        <tissue evidence="2">Shoot tissue taken approximately 20 cm above the soil surface</tissue>
    </source>
</reference>
<sequence length="103" mass="11216">MKQSVSSSSHRSPSRSLFSSSHLQLWSHWVHSQSSSHANPSLTGFCVASPAVGTTCCLSSTTMADDTGCPAQCTLLPRRCHTRSRHNTYSTTRPLPWKGRGRG</sequence>
<proteinExistence type="predicted"/>
<dbReference type="AlphaFoldDB" id="A0A0A9ANH3"/>
<evidence type="ECO:0000256" key="1">
    <source>
        <dbReference type="SAM" id="MobiDB-lite"/>
    </source>
</evidence>
<feature type="region of interest" description="Disordered" evidence="1">
    <location>
        <begin position="84"/>
        <end position="103"/>
    </location>
</feature>
<name>A0A0A9ANH3_ARUDO</name>
<organism evidence="2">
    <name type="scientific">Arundo donax</name>
    <name type="common">Giant reed</name>
    <name type="synonym">Donax arundinaceus</name>
    <dbReference type="NCBI Taxonomy" id="35708"/>
    <lineage>
        <taxon>Eukaryota</taxon>
        <taxon>Viridiplantae</taxon>
        <taxon>Streptophyta</taxon>
        <taxon>Embryophyta</taxon>
        <taxon>Tracheophyta</taxon>
        <taxon>Spermatophyta</taxon>
        <taxon>Magnoliopsida</taxon>
        <taxon>Liliopsida</taxon>
        <taxon>Poales</taxon>
        <taxon>Poaceae</taxon>
        <taxon>PACMAD clade</taxon>
        <taxon>Arundinoideae</taxon>
        <taxon>Arundineae</taxon>
        <taxon>Arundo</taxon>
    </lineage>
</organism>
<reference evidence="2" key="2">
    <citation type="journal article" date="2015" name="Data Brief">
        <title>Shoot transcriptome of the giant reed, Arundo donax.</title>
        <authorList>
            <person name="Barrero R.A."/>
            <person name="Guerrero F.D."/>
            <person name="Moolhuijzen P."/>
            <person name="Goolsby J.A."/>
            <person name="Tidwell J."/>
            <person name="Bellgard S.E."/>
            <person name="Bellgard M.I."/>
        </authorList>
    </citation>
    <scope>NUCLEOTIDE SEQUENCE</scope>
    <source>
        <tissue evidence="2">Shoot tissue taken approximately 20 cm above the soil surface</tissue>
    </source>
</reference>
<accession>A0A0A9ANH3</accession>
<protein>
    <submittedName>
        <fullName evidence="2">Uncharacterized protein</fullName>
    </submittedName>
</protein>
<dbReference type="EMBL" id="GBRH01245224">
    <property type="protein sequence ID" value="JAD52671.1"/>
    <property type="molecule type" value="Transcribed_RNA"/>
</dbReference>